<evidence type="ECO:0000313" key="4">
    <source>
        <dbReference type="CGD" id="CAL0000193419"/>
    </source>
</evidence>
<gene>
    <name evidence="4 5" type="primary">AFG1</name>
    <name evidence="5" type="ordered locus">CAALFM_C108850CA</name>
    <name evidence="4" type="ordered locus">orf19.12205</name>
</gene>
<dbReference type="Pfam" id="PF03969">
    <property type="entry name" value="AFG1_ATPase"/>
    <property type="match status" value="1"/>
</dbReference>
<evidence type="ECO:0000256" key="1">
    <source>
        <dbReference type="ARBA" id="ARBA00010322"/>
    </source>
</evidence>
<evidence type="ECO:0000256" key="3">
    <source>
        <dbReference type="ARBA" id="ARBA00022840"/>
    </source>
</evidence>
<dbReference type="InParanoid" id="A0A1D8PEE3"/>
<dbReference type="KEGG" id="cal:CAALFM_C108850CA"/>
<proteinExistence type="inferred from homology"/>
<dbReference type="AlphaFoldDB" id="A0A1D8PEE3"/>
<evidence type="ECO:0000313" key="6">
    <source>
        <dbReference type="Proteomes" id="UP000000559"/>
    </source>
</evidence>
<dbReference type="GO" id="GO:0016887">
    <property type="term" value="F:ATP hydrolysis activity"/>
    <property type="evidence" value="ECO:0000318"/>
    <property type="project" value="GO_Central"/>
</dbReference>
<dbReference type="InterPro" id="IPR005654">
    <property type="entry name" value="ATPase_AFG1-like"/>
</dbReference>
<sequence length="688" mass="80137">MIRVVVKTVTRLNSQCKFYSTVSGGVQGVEGRVPRVNQRSENTTSLSITDPYLIYLGYIQQGILEKDESQLRVMKEFQKLYHRVLDYTPPEELQIQLSLILRQIEVSQAKETNRDNKFNPMKLFQKDPEHKRKQLVRYMTDEEELQNFASPQGLLINGEVGCGKSMLMDIFAASLPHKSKMRWHYNNFILWVFSEMHNIQQQRQLQVGLQKYTMENEFLLYEVAQKMVQKNSILMLDEFVLPDIASANIIKILFTFYFKLGGVLVATSNKLPEELYSTDFSKRKFKDFVGILNMRCQSIDMKSEKDYRTYFANESSKISYMVTKKDNPENEKDWLKLLKIEALGIPSDSHLLDERVSLEDLGDGPSSVTVYGRVTNIPLSFNNHSVCYLDFKDICQGLYSSSDYITIASTFRCIILDNVPVMTTKMKNDARRFITFLDAIYESRCQFFMRSDIEIDYLFFPDVLNSDNKELMDYVKSIQPESGNENIMEVQDEEMFARTSIDMNNPYRPNISTYDQSYTKSFDDFKSAQKENINNEYMNTRAFTGDDEKFAFKRAVSRVKEMVASETWRLNDRWVPLDHTMRPWESPTAGNNNKAKNSDYLVTDENQKLDKLLEEKGIKNITLEIAESLPREYSRGQGVSFRLLNSRIAPIFDSLQHYWAIGKWSPENGKRLKDSIARSWIRSSVRKK</sequence>
<reference evidence="5 6" key="3">
    <citation type="journal article" date="2013" name="Genome Biol.">
        <title>Assembly of a phased diploid Candida albicans genome facilitates allele-specific measurements and provides a simple model for repeat and indel structure.</title>
        <authorList>
            <person name="Muzzey D."/>
            <person name="Schwartz K."/>
            <person name="Weissman J.S."/>
            <person name="Sherlock G."/>
        </authorList>
    </citation>
    <scope>NUCLEOTIDE SEQUENCE [LARGE SCALE GENOMIC DNA]</scope>
    <source>
        <strain evidence="6">SC5314 / ATCC MYA-2876</strain>
    </source>
</reference>
<protein>
    <submittedName>
        <fullName evidence="5">Afg1p</fullName>
    </submittedName>
</protein>
<dbReference type="NCBIfam" id="NF040713">
    <property type="entry name" value="ZapE"/>
    <property type="match status" value="1"/>
</dbReference>
<dbReference type="GeneID" id="3634920"/>
<dbReference type="PANTHER" id="PTHR12169:SF2">
    <property type="entry name" value="AFG1P"/>
    <property type="match status" value="1"/>
</dbReference>
<dbReference type="STRING" id="237561.A0A1D8PEE3"/>
<dbReference type="Proteomes" id="UP000000559">
    <property type="component" value="Chromosome 1"/>
</dbReference>
<dbReference type="RefSeq" id="XP_723430.2">
    <property type="nucleotide sequence ID" value="XM_718337.2"/>
</dbReference>
<dbReference type="eggNOG" id="KOG2383">
    <property type="taxonomic scope" value="Eukaryota"/>
</dbReference>
<dbReference type="VEuPathDB" id="FungiDB:C1_08850C_A"/>
<accession>A0A1D8PEE3</accession>
<dbReference type="GO" id="GO:0005739">
    <property type="term" value="C:mitochondrion"/>
    <property type="evidence" value="ECO:0000318"/>
    <property type="project" value="GO_Central"/>
</dbReference>
<dbReference type="GO" id="GO:0005524">
    <property type="term" value="F:ATP binding"/>
    <property type="evidence" value="ECO:0007669"/>
    <property type="project" value="UniProtKB-KW"/>
</dbReference>
<keyword evidence="6" id="KW-1185">Reference proteome</keyword>
<organism evidence="5 6">
    <name type="scientific">Candida albicans (strain SC5314 / ATCC MYA-2876)</name>
    <name type="common">Yeast</name>
    <dbReference type="NCBI Taxonomy" id="237561"/>
    <lineage>
        <taxon>Eukaryota</taxon>
        <taxon>Fungi</taxon>
        <taxon>Dikarya</taxon>
        <taxon>Ascomycota</taxon>
        <taxon>Saccharomycotina</taxon>
        <taxon>Pichiomycetes</taxon>
        <taxon>Debaryomycetaceae</taxon>
        <taxon>Candida/Lodderomyces clade</taxon>
        <taxon>Candida</taxon>
    </lineage>
</organism>
<evidence type="ECO:0000256" key="2">
    <source>
        <dbReference type="ARBA" id="ARBA00022741"/>
    </source>
</evidence>
<dbReference type="SUPFAM" id="SSF52540">
    <property type="entry name" value="P-loop containing nucleoside triphosphate hydrolases"/>
    <property type="match status" value="1"/>
</dbReference>
<reference evidence="5 6" key="1">
    <citation type="journal article" date="2004" name="Proc. Natl. Acad. Sci. U.S.A.">
        <title>The diploid genome sequence of Candida albicans.</title>
        <authorList>
            <person name="Jones T."/>
            <person name="Federspiel N.A."/>
            <person name="Chibana H."/>
            <person name="Dungan J."/>
            <person name="Kalman S."/>
            <person name="Magee B.B."/>
            <person name="Newport G."/>
            <person name="Thorstenson Y.R."/>
            <person name="Agabian N."/>
            <person name="Magee P.T."/>
            <person name="Davis R.W."/>
            <person name="Scherer S."/>
        </authorList>
    </citation>
    <scope>NUCLEOTIDE SEQUENCE [LARGE SCALE GENOMIC DNA]</scope>
    <source>
        <strain evidence="6">SC5314 / ATCC MYA-2876</strain>
    </source>
</reference>
<comment type="similarity">
    <text evidence="1">Belongs to the AFG1 ATPase family.</text>
</comment>
<dbReference type="InterPro" id="IPR027417">
    <property type="entry name" value="P-loop_NTPase"/>
</dbReference>
<dbReference type="EMBL" id="CP017623">
    <property type="protein sequence ID" value="AOW26522.1"/>
    <property type="molecule type" value="Genomic_DNA"/>
</dbReference>
<dbReference type="Gene3D" id="3.40.50.300">
    <property type="entry name" value="P-loop containing nucleotide triphosphate hydrolases"/>
    <property type="match status" value="1"/>
</dbReference>
<dbReference type="CGD" id="CAL0000193419">
    <property type="gene designation" value="AFG1"/>
</dbReference>
<reference evidence="5 6" key="2">
    <citation type="journal article" date="2007" name="Genome Biol.">
        <title>Assembly of the Candida albicans genome into sixteen supercontigs aligned on the eight chromosomes.</title>
        <authorList>
            <person name="van het Hoog M."/>
            <person name="Rast T.J."/>
            <person name="Martchenko M."/>
            <person name="Grindle S."/>
            <person name="Dignard D."/>
            <person name="Hogues H."/>
            <person name="Cuomo C."/>
            <person name="Berriman M."/>
            <person name="Scherer S."/>
            <person name="Magee B.B."/>
            <person name="Whiteway M."/>
            <person name="Chibana H."/>
            <person name="Nantel A."/>
            <person name="Magee P.T."/>
        </authorList>
    </citation>
    <scope>GENOME REANNOTATION</scope>
    <source>
        <strain evidence="6">SC5314 / ATCC MYA-2876</strain>
    </source>
</reference>
<dbReference type="FunFam" id="3.40.50.300:FF:002222">
    <property type="entry name" value="AFG1-family ATPase, variant"/>
    <property type="match status" value="1"/>
</dbReference>
<keyword evidence="3" id="KW-0067">ATP-binding</keyword>
<dbReference type="PANTHER" id="PTHR12169">
    <property type="entry name" value="ATPASE N2B"/>
    <property type="match status" value="1"/>
</dbReference>
<dbReference type="GO" id="GO:0005737">
    <property type="term" value="C:cytoplasm"/>
    <property type="evidence" value="ECO:0000318"/>
    <property type="project" value="GO_Central"/>
</dbReference>
<dbReference type="OrthoDB" id="548867at2759"/>
<name>A0A1D8PEE3_CANAL</name>
<keyword evidence="2" id="KW-0547">Nucleotide-binding</keyword>
<evidence type="ECO:0000313" key="5">
    <source>
        <dbReference type="EMBL" id="AOW26522.1"/>
    </source>
</evidence>